<dbReference type="Pfam" id="PF10502">
    <property type="entry name" value="Peptidase_S26"/>
    <property type="match status" value="1"/>
</dbReference>
<evidence type="ECO:0000256" key="4">
    <source>
        <dbReference type="ARBA" id="ARBA00013208"/>
    </source>
</evidence>
<dbReference type="PRINTS" id="PR00727">
    <property type="entry name" value="LEADERPTASE"/>
</dbReference>
<dbReference type="InterPro" id="IPR000223">
    <property type="entry name" value="Pept_S26A_signal_pept_1"/>
</dbReference>
<dbReference type="GO" id="GO:0004252">
    <property type="term" value="F:serine-type endopeptidase activity"/>
    <property type="evidence" value="ECO:0007669"/>
    <property type="project" value="InterPro"/>
</dbReference>
<evidence type="ECO:0000313" key="9">
    <source>
        <dbReference type="EMBL" id="HIU21450.1"/>
    </source>
</evidence>
<dbReference type="Proteomes" id="UP000824088">
    <property type="component" value="Unassembled WGS sequence"/>
</dbReference>
<dbReference type="InterPro" id="IPR019758">
    <property type="entry name" value="Pept_S26A_signal_pept_1_CS"/>
</dbReference>
<evidence type="ECO:0000256" key="3">
    <source>
        <dbReference type="ARBA" id="ARBA00009370"/>
    </source>
</evidence>
<dbReference type="EMBL" id="DVMN01000077">
    <property type="protein sequence ID" value="HIU21450.1"/>
    <property type="molecule type" value="Genomic_DNA"/>
</dbReference>
<keyword evidence="5 7" id="KW-0378">Hydrolase</keyword>
<dbReference type="AlphaFoldDB" id="A0A9D1HUF7"/>
<dbReference type="PROSITE" id="PS00760">
    <property type="entry name" value="SPASE_I_2"/>
    <property type="match status" value="1"/>
</dbReference>
<comment type="catalytic activity">
    <reaction evidence="1 7">
        <text>Cleavage of hydrophobic, N-terminal signal or leader sequences from secreted and periplasmic proteins.</text>
        <dbReference type="EC" id="3.4.21.89"/>
    </reaction>
</comment>
<reference evidence="9" key="2">
    <citation type="journal article" date="2021" name="PeerJ">
        <title>Extensive microbial diversity within the chicken gut microbiome revealed by metagenomics and culture.</title>
        <authorList>
            <person name="Gilroy R."/>
            <person name="Ravi A."/>
            <person name="Getino M."/>
            <person name="Pursley I."/>
            <person name="Horton D.L."/>
            <person name="Alikhan N.F."/>
            <person name="Baker D."/>
            <person name="Gharbi K."/>
            <person name="Hall N."/>
            <person name="Watson M."/>
            <person name="Adriaenssens E.M."/>
            <person name="Foster-Nyarko E."/>
            <person name="Jarju S."/>
            <person name="Secka A."/>
            <person name="Antonio M."/>
            <person name="Oren A."/>
            <person name="Chaudhuri R.R."/>
            <person name="La Ragione R."/>
            <person name="Hildebrand F."/>
            <person name="Pallen M.J."/>
        </authorList>
    </citation>
    <scope>NUCLEOTIDE SEQUENCE</scope>
    <source>
        <strain evidence="9">1063</strain>
    </source>
</reference>
<dbReference type="PANTHER" id="PTHR43390:SF1">
    <property type="entry name" value="CHLOROPLAST PROCESSING PEPTIDASE"/>
    <property type="match status" value="1"/>
</dbReference>
<dbReference type="SUPFAM" id="SSF51306">
    <property type="entry name" value="LexA/Signal peptidase"/>
    <property type="match status" value="1"/>
</dbReference>
<evidence type="ECO:0000256" key="2">
    <source>
        <dbReference type="ARBA" id="ARBA00004401"/>
    </source>
</evidence>
<dbReference type="InterPro" id="IPR036286">
    <property type="entry name" value="LexA/Signal_pep-like_sf"/>
</dbReference>
<feature type="transmembrane region" description="Helical" evidence="7">
    <location>
        <begin position="20"/>
        <end position="41"/>
    </location>
</feature>
<organism evidence="9 10">
    <name type="scientific">Candidatus Limadaptatus stercorigallinarum</name>
    <dbReference type="NCBI Taxonomy" id="2840845"/>
    <lineage>
        <taxon>Bacteria</taxon>
        <taxon>Bacillati</taxon>
        <taxon>Bacillota</taxon>
        <taxon>Clostridia</taxon>
        <taxon>Eubacteriales</taxon>
        <taxon>Candidatus Limadaptatus</taxon>
    </lineage>
</organism>
<keyword evidence="7" id="KW-0812">Transmembrane</keyword>
<feature type="active site" evidence="6">
    <location>
        <position position="106"/>
    </location>
</feature>
<comment type="subcellular location">
    <subcellularLocation>
        <location evidence="2">Cell membrane</location>
        <topology evidence="2">Single-pass type II membrane protein</topology>
    </subcellularLocation>
    <subcellularLocation>
        <location evidence="7">Membrane</location>
        <topology evidence="7">Single-pass type II membrane protein</topology>
    </subcellularLocation>
</comment>
<evidence type="ECO:0000313" key="10">
    <source>
        <dbReference type="Proteomes" id="UP000824088"/>
    </source>
</evidence>
<keyword evidence="7" id="KW-0472">Membrane</keyword>
<dbReference type="GO" id="GO:0009003">
    <property type="term" value="F:signal peptidase activity"/>
    <property type="evidence" value="ECO:0007669"/>
    <property type="project" value="UniProtKB-EC"/>
</dbReference>
<proteinExistence type="inferred from homology"/>
<dbReference type="NCBIfam" id="TIGR02227">
    <property type="entry name" value="sigpep_I_bact"/>
    <property type="match status" value="1"/>
</dbReference>
<dbReference type="Gene3D" id="2.10.109.10">
    <property type="entry name" value="Umud Fragment, subunit A"/>
    <property type="match status" value="1"/>
</dbReference>
<evidence type="ECO:0000256" key="1">
    <source>
        <dbReference type="ARBA" id="ARBA00000677"/>
    </source>
</evidence>
<dbReference type="CDD" id="cd06530">
    <property type="entry name" value="S26_SPase_I"/>
    <property type="match status" value="1"/>
</dbReference>
<keyword evidence="7" id="KW-1133">Transmembrane helix</keyword>
<sequence length="196" mass="21425">MDEKEFLDPTPSEPQKKKRLFAALVSVVVVLALAVTCALLLREYVFTSFIVNGASMSPTLNGGDGDIPDDGDKLILNRIADIDRGDIIVFTYDWGSAESNPHALVKRAIGLPGDTVEIRGGELYLNGEPQREAYIAEEMNSLYDGFSVTVPDGYYFVMGDNRNNSSDSRDIGCVPQEKVIGKCFLIVRTDGSLDIP</sequence>
<dbReference type="EC" id="3.4.21.89" evidence="4 7"/>
<comment type="caution">
    <text evidence="9">The sequence shown here is derived from an EMBL/GenBank/DDBJ whole genome shotgun (WGS) entry which is preliminary data.</text>
</comment>
<evidence type="ECO:0000256" key="7">
    <source>
        <dbReference type="RuleBase" id="RU362042"/>
    </source>
</evidence>
<evidence type="ECO:0000259" key="8">
    <source>
        <dbReference type="Pfam" id="PF10502"/>
    </source>
</evidence>
<dbReference type="GO" id="GO:0005886">
    <property type="term" value="C:plasma membrane"/>
    <property type="evidence" value="ECO:0007669"/>
    <property type="project" value="UniProtKB-SubCell"/>
</dbReference>
<dbReference type="PROSITE" id="PS00761">
    <property type="entry name" value="SPASE_I_3"/>
    <property type="match status" value="1"/>
</dbReference>
<name>A0A9D1HUF7_9FIRM</name>
<dbReference type="PANTHER" id="PTHR43390">
    <property type="entry name" value="SIGNAL PEPTIDASE I"/>
    <property type="match status" value="1"/>
</dbReference>
<reference evidence="9" key="1">
    <citation type="submission" date="2020-10" db="EMBL/GenBank/DDBJ databases">
        <authorList>
            <person name="Gilroy R."/>
        </authorList>
    </citation>
    <scope>NUCLEOTIDE SEQUENCE</scope>
    <source>
        <strain evidence="9">1063</strain>
    </source>
</reference>
<feature type="domain" description="Peptidase S26" evidence="8">
    <location>
        <begin position="26"/>
        <end position="186"/>
    </location>
</feature>
<accession>A0A9D1HUF7</accession>
<evidence type="ECO:0000256" key="5">
    <source>
        <dbReference type="ARBA" id="ARBA00022801"/>
    </source>
</evidence>
<gene>
    <name evidence="9" type="primary">lepB</name>
    <name evidence="9" type="ORF">IAD51_04375</name>
</gene>
<dbReference type="InterPro" id="IPR019533">
    <property type="entry name" value="Peptidase_S26"/>
</dbReference>
<feature type="active site" evidence="6">
    <location>
        <position position="55"/>
    </location>
</feature>
<evidence type="ECO:0000256" key="6">
    <source>
        <dbReference type="PIRSR" id="PIRSR600223-1"/>
    </source>
</evidence>
<keyword evidence="7" id="KW-0645">Protease</keyword>
<protein>
    <recommendedName>
        <fullName evidence="4 7">Signal peptidase I</fullName>
        <ecNumber evidence="4 7">3.4.21.89</ecNumber>
    </recommendedName>
</protein>
<dbReference type="InterPro" id="IPR019757">
    <property type="entry name" value="Pept_S26A_signal_pept_1_Lys-AS"/>
</dbReference>
<dbReference type="GO" id="GO:0006465">
    <property type="term" value="P:signal peptide processing"/>
    <property type="evidence" value="ECO:0007669"/>
    <property type="project" value="InterPro"/>
</dbReference>
<comment type="similarity">
    <text evidence="3 7">Belongs to the peptidase S26 family.</text>
</comment>